<evidence type="ECO:0000256" key="8">
    <source>
        <dbReference type="ARBA" id="ARBA00022525"/>
    </source>
</evidence>
<keyword evidence="24" id="KW-1185">Reference proteome</keyword>
<evidence type="ECO:0000256" key="2">
    <source>
        <dbReference type="ARBA" id="ARBA00004601"/>
    </source>
</evidence>
<dbReference type="GO" id="GO:0005769">
    <property type="term" value="C:early endosome"/>
    <property type="evidence" value="ECO:0007669"/>
    <property type="project" value="UniProtKB-SubCell"/>
</dbReference>
<keyword evidence="9" id="KW-0597">Phosphoprotein</keyword>
<comment type="similarity">
    <text evidence="5">Belongs to the apolipoprotein A1/A4/E family.</text>
</comment>
<dbReference type="Pfam" id="PF00076">
    <property type="entry name" value="RRM_1"/>
    <property type="match status" value="1"/>
</dbReference>
<keyword evidence="7" id="KW-0162">Chylomicron</keyword>
<keyword evidence="14" id="KW-0445">Lipid transport</keyword>
<dbReference type="GO" id="GO:1903561">
    <property type="term" value="C:extracellular vesicle"/>
    <property type="evidence" value="ECO:0007669"/>
    <property type="project" value="TreeGrafter"/>
</dbReference>
<evidence type="ECO:0000256" key="16">
    <source>
        <dbReference type="ARBA" id="ARBA00040758"/>
    </source>
</evidence>
<dbReference type="GO" id="GO:0005794">
    <property type="term" value="C:Golgi apparatus"/>
    <property type="evidence" value="ECO:0007669"/>
    <property type="project" value="UniProtKB-SubCell"/>
</dbReference>
<dbReference type="GO" id="GO:0055090">
    <property type="term" value="P:acylglycerol homeostasis"/>
    <property type="evidence" value="ECO:0007669"/>
    <property type="project" value="TreeGrafter"/>
</dbReference>
<evidence type="ECO:0000256" key="21">
    <source>
        <dbReference type="SAM" id="Coils"/>
    </source>
</evidence>
<evidence type="ECO:0000256" key="3">
    <source>
        <dbReference type="ARBA" id="ARBA00004603"/>
    </source>
</evidence>
<evidence type="ECO:0000256" key="1">
    <source>
        <dbReference type="ARBA" id="ARBA00004412"/>
    </source>
</evidence>
<evidence type="ECO:0000256" key="9">
    <source>
        <dbReference type="ARBA" id="ARBA00022553"/>
    </source>
</evidence>
<evidence type="ECO:0000256" key="5">
    <source>
        <dbReference type="ARBA" id="ARBA00008788"/>
    </source>
</evidence>
<reference evidence="23" key="1">
    <citation type="submission" date="2019-10" db="EMBL/GenBank/DDBJ databases">
        <title>The sequence and de novo assembly of the wild yak genome.</title>
        <authorList>
            <person name="Liu Y."/>
        </authorList>
    </citation>
    <scope>NUCLEOTIDE SEQUENCE [LARGE SCALE GENOMIC DNA]</scope>
    <source>
        <strain evidence="23">WY2019</strain>
    </source>
</reference>
<feature type="domain" description="RRM" evidence="22">
    <location>
        <begin position="1"/>
        <end position="48"/>
    </location>
</feature>
<dbReference type="PANTHER" id="PTHR18976">
    <property type="entry name" value="APOLIPOPROTEIN"/>
    <property type="match status" value="1"/>
</dbReference>
<dbReference type="AlphaFoldDB" id="A0A6B0RQJ5"/>
<dbReference type="GO" id="GO:0003723">
    <property type="term" value="F:RNA binding"/>
    <property type="evidence" value="ECO:0007669"/>
    <property type="project" value="UniProtKB-UniRule"/>
</dbReference>
<keyword evidence="13" id="KW-0333">Golgi apparatus</keyword>
<sequence length="470" mass="53253">MPKDRVTGQHQGYGFVEFLGEEDADSAINIMNMIKLYRKPIQVKKASAHSKNLDVGANIFIGNLDPEIHDKLLYDTLSAYGFILQTPKVMWDPDTGNSEENIMASVAAFLTWALALLSLLSPTEARRGFWDYFSQSSGDKGKVEQQQKLAREPTSLKERLEPDLSDMDKFLEKLGPLNGQGRELPRLPRDPVGMWQQLQEELEEVRARLEPYMAEVHERVGWNLEGLRRQLQPYTVELMEQVALRVHELQEQLRVVGEGTKAQLLGGVDEARGLLQELQNRVAHHTGRVKALFHPYAERLVSGIGHHVQELHRSVAPHAIASPARLSRCVQMLSRKLTLKAKALHERIQQNLDQLREELSAFAGARGDDAEEAAQPDPQVLSQEVRQRLQAFRQDTFRQIAAFTHAIDRETEQVQQQLAPPPPGHSAFAPEFLQADRGKARGELQARFDDLWEDINYSLRDHSPGHRGEP</sequence>
<keyword evidence="20" id="KW-0694">RNA-binding</keyword>
<dbReference type="GO" id="GO:0042627">
    <property type="term" value="C:chylomicron"/>
    <property type="evidence" value="ECO:0007669"/>
    <property type="project" value="UniProtKB-KW"/>
</dbReference>
<comment type="subunit">
    <text evidence="19">Interacts with GPIHBP1. Interacts with SORL1; this interaction leads to APOA5 internalization and sorting either to lysosomes and degradation, or to the trans-Golgi network.</text>
</comment>
<dbReference type="GO" id="GO:0008203">
    <property type="term" value="P:cholesterol metabolic process"/>
    <property type="evidence" value="ECO:0007669"/>
    <property type="project" value="TreeGrafter"/>
</dbReference>
<evidence type="ECO:0000256" key="20">
    <source>
        <dbReference type="PROSITE-ProRule" id="PRU00176"/>
    </source>
</evidence>
<dbReference type="FunFam" id="1.20.120.20:FF:000006">
    <property type="entry name" value="Apolipoprotein A-V"/>
    <property type="match status" value="1"/>
</dbReference>
<accession>A0A6B0RQJ5</accession>
<gene>
    <name evidence="23" type="ORF">E5288_WYG002003</name>
</gene>
<dbReference type="InterPro" id="IPR035979">
    <property type="entry name" value="RBD_domain_sf"/>
</dbReference>
<proteinExistence type="inferred from homology"/>
<protein>
    <recommendedName>
        <fullName evidence="16">Apolipoprotein A-V</fullName>
    </recommendedName>
    <alternativeName>
        <fullName evidence="17">Apolipoprotein A5</fullName>
    </alternativeName>
</protein>
<organism evidence="23 24">
    <name type="scientific">Bos mutus</name>
    <name type="common">wild yak</name>
    <dbReference type="NCBI Taxonomy" id="72004"/>
    <lineage>
        <taxon>Eukaryota</taxon>
        <taxon>Metazoa</taxon>
        <taxon>Chordata</taxon>
        <taxon>Craniata</taxon>
        <taxon>Vertebrata</taxon>
        <taxon>Euteleostomi</taxon>
        <taxon>Mammalia</taxon>
        <taxon>Eutheria</taxon>
        <taxon>Laurasiatheria</taxon>
        <taxon>Artiodactyla</taxon>
        <taxon>Ruminantia</taxon>
        <taxon>Pecora</taxon>
        <taxon>Bovidae</taxon>
        <taxon>Bovinae</taxon>
        <taxon>Bos</taxon>
    </lineage>
</organism>
<dbReference type="Gene3D" id="3.30.70.330">
    <property type="match status" value="2"/>
</dbReference>
<dbReference type="SUPFAM" id="SSF58113">
    <property type="entry name" value="Apolipoprotein A-I"/>
    <property type="match status" value="1"/>
</dbReference>
<evidence type="ECO:0000256" key="15">
    <source>
        <dbReference type="ARBA" id="ARBA00023313"/>
    </source>
</evidence>
<dbReference type="PROSITE" id="PS50102">
    <property type="entry name" value="RRM"/>
    <property type="match status" value="1"/>
</dbReference>
<dbReference type="Gene3D" id="1.20.120.20">
    <property type="entry name" value="Apolipoprotein"/>
    <property type="match status" value="1"/>
</dbReference>
<evidence type="ECO:0000313" key="24">
    <source>
        <dbReference type="Proteomes" id="UP000322234"/>
    </source>
</evidence>
<comment type="subcellular location">
    <subcellularLocation>
        <location evidence="1">Early endosome</location>
    </subcellularLocation>
    <subcellularLocation>
        <location evidence="2">Golgi apparatus</location>
        <location evidence="2">trans-Golgi network</location>
    </subcellularLocation>
    <subcellularLocation>
        <location evidence="3">Late endosome</location>
    </subcellularLocation>
    <subcellularLocation>
        <location evidence="4">Secreted</location>
    </subcellularLocation>
</comment>
<name>A0A6B0RQJ5_9CETA</name>
<evidence type="ECO:0000256" key="10">
    <source>
        <dbReference type="ARBA" id="ARBA00022729"/>
    </source>
</evidence>
<dbReference type="EMBL" id="VBQZ03000062">
    <property type="protein sequence ID" value="MXQ90294.1"/>
    <property type="molecule type" value="Genomic_DNA"/>
</dbReference>
<evidence type="ECO:0000256" key="6">
    <source>
        <dbReference type="ARBA" id="ARBA00022448"/>
    </source>
</evidence>
<dbReference type="Gene3D" id="6.10.250.2890">
    <property type="match status" value="1"/>
</dbReference>
<dbReference type="GO" id="GO:0042157">
    <property type="term" value="P:lipoprotein metabolic process"/>
    <property type="evidence" value="ECO:0007669"/>
    <property type="project" value="InterPro"/>
</dbReference>
<dbReference type="InterPro" id="IPR000504">
    <property type="entry name" value="RRM_dom"/>
</dbReference>
<evidence type="ECO:0000256" key="7">
    <source>
        <dbReference type="ARBA" id="ARBA00022513"/>
    </source>
</evidence>
<dbReference type="Proteomes" id="UP000322234">
    <property type="component" value="Unassembled WGS sequence"/>
</dbReference>
<dbReference type="PANTHER" id="PTHR18976:SF13">
    <property type="entry name" value="APOLIPOPROTEIN A-V"/>
    <property type="match status" value="1"/>
</dbReference>
<dbReference type="GO" id="GO:0005770">
    <property type="term" value="C:late endosome"/>
    <property type="evidence" value="ECO:0007669"/>
    <property type="project" value="UniProtKB-SubCell"/>
</dbReference>
<dbReference type="InterPro" id="IPR000074">
    <property type="entry name" value="ApoA_E"/>
</dbReference>
<keyword evidence="6" id="KW-0813">Transport</keyword>
<evidence type="ECO:0000313" key="23">
    <source>
        <dbReference type="EMBL" id="MXQ90294.1"/>
    </source>
</evidence>
<evidence type="ECO:0000256" key="13">
    <source>
        <dbReference type="ARBA" id="ARBA00023034"/>
    </source>
</evidence>
<evidence type="ECO:0000256" key="14">
    <source>
        <dbReference type="ARBA" id="ARBA00023055"/>
    </source>
</evidence>
<dbReference type="GO" id="GO:0120020">
    <property type="term" value="F:cholesterol transfer activity"/>
    <property type="evidence" value="ECO:0007669"/>
    <property type="project" value="TreeGrafter"/>
</dbReference>
<keyword evidence="8" id="KW-0964">Secreted</keyword>
<evidence type="ECO:0000256" key="4">
    <source>
        <dbReference type="ARBA" id="ARBA00004613"/>
    </source>
</evidence>
<keyword evidence="21" id="KW-0175">Coiled coil</keyword>
<evidence type="ECO:0000256" key="11">
    <source>
        <dbReference type="ARBA" id="ARBA00022753"/>
    </source>
</evidence>
<comment type="function">
    <text evidence="18">Minor apolipoprotein mainly associated with HDL and to a lesser extent with VLDL. May also be associated with chylomicrons. Important determinant of plasma triglyceride (TG) levels by both being a potent stimulator of apo-CII lipoprotein lipase (LPL) TG hydrolysis and an inhibitor of the hepatic VLDL-TG production rate (without affecting the VLDL-apoB production rate). Activates poorly lecithin:cholesterol acyltransferase (LCAT) and does not enhance efflux of cholesterol from macrophages. Binds heparin.</text>
</comment>
<keyword evidence="12" id="KW-0345">HDL</keyword>
<evidence type="ECO:0000256" key="18">
    <source>
        <dbReference type="ARBA" id="ARBA00046248"/>
    </source>
</evidence>
<dbReference type="GO" id="GO:0034364">
    <property type="term" value="C:high-density lipoprotein particle"/>
    <property type="evidence" value="ECO:0007669"/>
    <property type="project" value="UniProtKB-KW"/>
</dbReference>
<dbReference type="GO" id="GO:0005543">
    <property type="term" value="F:phospholipid binding"/>
    <property type="evidence" value="ECO:0007669"/>
    <property type="project" value="TreeGrafter"/>
</dbReference>
<evidence type="ECO:0000259" key="22">
    <source>
        <dbReference type="PROSITE" id="PS50102"/>
    </source>
</evidence>
<dbReference type="GO" id="GO:0033344">
    <property type="term" value="P:cholesterol efflux"/>
    <property type="evidence" value="ECO:0007669"/>
    <property type="project" value="TreeGrafter"/>
</dbReference>
<dbReference type="InterPro" id="IPR050163">
    <property type="entry name" value="Apolipoprotein_A1/A4/E"/>
</dbReference>
<comment type="caution">
    <text evidence="23">The sequence shown here is derived from an EMBL/GenBank/DDBJ whole genome shotgun (WGS) entry which is preliminary data.</text>
</comment>
<evidence type="ECO:0000256" key="17">
    <source>
        <dbReference type="ARBA" id="ARBA00042594"/>
    </source>
</evidence>
<dbReference type="GO" id="GO:0060228">
    <property type="term" value="F:phosphatidylcholine-sterol O-acyltransferase activator activity"/>
    <property type="evidence" value="ECO:0007669"/>
    <property type="project" value="TreeGrafter"/>
</dbReference>
<dbReference type="FunFam" id="1.20.120.20:FF:000009">
    <property type="entry name" value="apolipoprotein A-V"/>
    <property type="match status" value="1"/>
</dbReference>
<evidence type="ECO:0000256" key="19">
    <source>
        <dbReference type="ARBA" id="ARBA00046669"/>
    </source>
</evidence>
<feature type="coiled-coil region" evidence="21">
    <location>
        <begin position="338"/>
        <end position="365"/>
    </location>
</feature>
<keyword evidence="15" id="KW-0850">VLDL</keyword>
<dbReference type="InterPro" id="IPR012677">
    <property type="entry name" value="Nucleotide-bd_a/b_plait_sf"/>
</dbReference>
<keyword evidence="10" id="KW-0732">Signal</keyword>
<dbReference type="SUPFAM" id="SSF54928">
    <property type="entry name" value="RNA-binding domain, RBD"/>
    <property type="match status" value="1"/>
</dbReference>
<keyword evidence="11" id="KW-0967">Endosome</keyword>
<evidence type="ECO:0000256" key="12">
    <source>
        <dbReference type="ARBA" id="ARBA00022850"/>
    </source>
</evidence>
<dbReference type="GO" id="GO:0034361">
    <property type="term" value="C:very-low-density lipoprotein particle"/>
    <property type="evidence" value="ECO:0007669"/>
    <property type="project" value="UniProtKB-KW"/>
</dbReference>
<dbReference type="Pfam" id="PF01442">
    <property type="entry name" value="Apolipoprotein"/>
    <property type="match status" value="1"/>
</dbReference>
<dbReference type="GO" id="GO:0033700">
    <property type="term" value="P:phospholipid efflux"/>
    <property type="evidence" value="ECO:0007669"/>
    <property type="project" value="TreeGrafter"/>
</dbReference>